<feature type="domain" description="Chromosomal replication initiator protein DnaA ATPAse" evidence="1">
    <location>
        <begin position="90"/>
        <end position="152"/>
    </location>
</feature>
<dbReference type="Pfam" id="PF00308">
    <property type="entry name" value="Bac_DnaA"/>
    <property type="match status" value="1"/>
</dbReference>
<accession>A0A3B0ZDI1</accession>
<dbReference type="InterPro" id="IPR017788">
    <property type="entry name" value="Hda"/>
</dbReference>
<dbReference type="CDD" id="cd00009">
    <property type="entry name" value="AAA"/>
    <property type="match status" value="1"/>
</dbReference>
<proteinExistence type="predicted"/>
<gene>
    <name evidence="3" type="ORF">MNBD_GAMMA22-2740</name>
</gene>
<organism evidence="3">
    <name type="scientific">hydrothermal vent metagenome</name>
    <dbReference type="NCBI Taxonomy" id="652676"/>
    <lineage>
        <taxon>unclassified sequences</taxon>
        <taxon>metagenomes</taxon>
        <taxon>ecological metagenomes</taxon>
    </lineage>
</organism>
<dbReference type="NCBIfam" id="TIGR03420">
    <property type="entry name" value="DnaA_homol_Hda"/>
    <property type="match status" value="1"/>
</dbReference>
<dbReference type="InterPro" id="IPR027417">
    <property type="entry name" value="P-loop_NTPase"/>
</dbReference>
<dbReference type="Gene3D" id="1.10.8.60">
    <property type="match status" value="1"/>
</dbReference>
<name>A0A3B0ZDI1_9ZZZZ</name>
<dbReference type="InterPro" id="IPR055199">
    <property type="entry name" value="Hda_lid"/>
</dbReference>
<reference evidence="3" key="1">
    <citation type="submission" date="2018-06" db="EMBL/GenBank/DDBJ databases">
        <authorList>
            <person name="Zhirakovskaya E."/>
        </authorList>
    </citation>
    <scope>NUCLEOTIDE SEQUENCE</scope>
</reference>
<evidence type="ECO:0000259" key="2">
    <source>
        <dbReference type="Pfam" id="PF22688"/>
    </source>
</evidence>
<evidence type="ECO:0000313" key="3">
    <source>
        <dbReference type="EMBL" id="VAW91475.1"/>
    </source>
</evidence>
<dbReference type="SUPFAM" id="SSF52540">
    <property type="entry name" value="P-loop containing nucleoside triphosphate hydrolases"/>
    <property type="match status" value="1"/>
</dbReference>
<protein>
    <submittedName>
        <fullName evidence="3">Chromosomal replication initiator protein DnaA</fullName>
    </submittedName>
</protein>
<dbReference type="Gene3D" id="3.40.50.300">
    <property type="entry name" value="P-loop containing nucleotide triphosphate hydrolases"/>
    <property type="match status" value="1"/>
</dbReference>
<sequence>MDNETQLILNFDLKELARFENFIIDDNQTLINDLQNESQFCIYFYGTSGSGKTHLLHSLCHEYTRFSKSTTYIPLADYQSLSPKIFVGLENMNLVCIDDIQMIAGIEQWEIELFHLYNRVRDNNGRIIVSSAISLKSLPINLADLRSRFSWGPVYQIKALSDSNKCLALQQHASSRGLELTDEICEYLLSRYSRDIGSLFEMLDALDKAALVAKRKITIPFVRKILVDE</sequence>
<dbReference type="EMBL" id="UOFS01000006">
    <property type="protein sequence ID" value="VAW91475.1"/>
    <property type="molecule type" value="Genomic_DNA"/>
</dbReference>
<evidence type="ECO:0000259" key="1">
    <source>
        <dbReference type="Pfam" id="PF00308"/>
    </source>
</evidence>
<dbReference type="GO" id="GO:0032297">
    <property type="term" value="P:negative regulation of DNA-templated DNA replication initiation"/>
    <property type="evidence" value="ECO:0007669"/>
    <property type="project" value="InterPro"/>
</dbReference>
<dbReference type="AlphaFoldDB" id="A0A3B0ZDI1"/>
<dbReference type="GO" id="GO:0006270">
    <property type="term" value="P:DNA replication initiation"/>
    <property type="evidence" value="ECO:0007669"/>
    <property type="project" value="TreeGrafter"/>
</dbReference>
<dbReference type="InterPro" id="IPR013317">
    <property type="entry name" value="DnaA_dom"/>
</dbReference>
<dbReference type="PANTHER" id="PTHR30050">
    <property type="entry name" value="CHROMOSOMAL REPLICATION INITIATOR PROTEIN DNAA"/>
    <property type="match status" value="1"/>
</dbReference>
<dbReference type="Pfam" id="PF22688">
    <property type="entry name" value="Hda_lid"/>
    <property type="match status" value="1"/>
</dbReference>
<feature type="domain" description="Hda lid" evidence="2">
    <location>
        <begin position="162"/>
        <end position="226"/>
    </location>
</feature>
<dbReference type="PANTHER" id="PTHR30050:SF5">
    <property type="entry name" value="DNAA REGULATORY INACTIVATOR HDA"/>
    <property type="match status" value="1"/>
</dbReference>